<keyword evidence="2" id="KW-0436">Ligase</keyword>
<protein>
    <submittedName>
        <fullName evidence="2">RNA ligase family protein</fullName>
    </submittedName>
</protein>
<dbReference type="RefSeq" id="WP_200685038.1">
    <property type="nucleotide sequence ID" value="NZ_JAEPRQ010000002.1"/>
</dbReference>
<dbReference type="AlphaFoldDB" id="A0A934W0E8"/>
<dbReference type="GO" id="GO:0016874">
    <property type="term" value="F:ligase activity"/>
    <property type="evidence" value="ECO:0007669"/>
    <property type="project" value="UniProtKB-KW"/>
</dbReference>
<feature type="domain" description="RNA ligase" evidence="1">
    <location>
        <begin position="33"/>
        <end position="183"/>
    </location>
</feature>
<gene>
    <name evidence="2" type="ORF">JJJ17_07315</name>
</gene>
<dbReference type="Pfam" id="PF09414">
    <property type="entry name" value="RNA_ligase"/>
    <property type="match status" value="1"/>
</dbReference>
<dbReference type="SUPFAM" id="SSF56091">
    <property type="entry name" value="DNA ligase/mRNA capping enzyme, catalytic domain"/>
    <property type="match status" value="1"/>
</dbReference>
<dbReference type="Gene3D" id="3.30.470.30">
    <property type="entry name" value="DNA ligase/mRNA capping enzyme"/>
    <property type="match status" value="1"/>
</dbReference>
<evidence type="ECO:0000259" key="1">
    <source>
        <dbReference type="Pfam" id="PF09414"/>
    </source>
</evidence>
<dbReference type="EMBL" id="JAEPRQ010000002">
    <property type="protein sequence ID" value="MBK4215729.1"/>
    <property type="molecule type" value="Genomic_DNA"/>
</dbReference>
<evidence type="ECO:0000313" key="3">
    <source>
        <dbReference type="Proteomes" id="UP000640485"/>
    </source>
</evidence>
<dbReference type="InterPro" id="IPR021122">
    <property type="entry name" value="RNA_ligase_dom_REL/Rnl2"/>
</dbReference>
<reference evidence="2" key="1">
    <citation type="submission" date="2021-01" db="EMBL/GenBank/DDBJ databases">
        <title>Paracoccus amoyensis sp. nov., isolated from the surface seawater along the coast of Xiamen Island, China.</title>
        <authorList>
            <person name="Lyu L."/>
        </authorList>
    </citation>
    <scope>NUCLEOTIDE SEQUENCE</scope>
    <source>
        <strain evidence="2">MJ17</strain>
    </source>
</reference>
<proteinExistence type="predicted"/>
<dbReference type="PANTHER" id="PTHR43883:SF1">
    <property type="entry name" value="GLUCONOKINASE"/>
    <property type="match status" value="1"/>
</dbReference>
<keyword evidence="3" id="KW-1185">Reference proteome</keyword>
<dbReference type="Proteomes" id="UP000640485">
    <property type="component" value="Unassembled WGS sequence"/>
</dbReference>
<name>A0A934W0E8_9RHOB</name>
<comment type="caution">
    <text evidence="2">The sequence shown here is derived from an EMBL/GenBank/DDBJ whole genome shotgun (WGS) entry which is preliminary data.</text>
</comment>
<evidence type="ECO:0000313" key="2">
    <source>
        <dbReference type="EMBL" id="MBK4215729.1"/>
    </source>
</evidence>
<accession>A0A934W0E8</accession>
<dbReference type="PANTHER" id="PTHR43883">
    <property type="entry name" value="SLR0207 PROTEIN"/>
    <property type="match status" value="1"/>
</dbReference>
<sequence>MKKYGRTFHLPISPGATSDDKIMSSLDGLKVEDLVVTEKMDGENTTIHSGGSHARSPDSRYHPSRDWLKAFAAGISPYLMEGERIVGENLYARHSVAYDALPSYFLGFAWIVHEEVQPWDLTLARFEELRVQAVPTLYRGPYQNGIFDRLAKSLDLTRQEGFVVRTAEGFMESAMPERVGKYVREGHVQSEIHWMKAELIPNKLAD</sequence>
<organism evidence="2 3">
    <name type="scientific">Paracoccus caeni</name>
    <dbReference type="NCBI Taxonomy" id="657651"/>
    <lineage>
        <taxon>Bacteria</taxon>
        <taxon>Pseudomonadati</taxon>
        <taxon>Pseudomonadota</taxon>
        <taxon>Alphaproteobacteria</taxon>
        <taxon>Rhodobacterales</taxon>
        <taxon>Paracoccaceae</taxon>
        <taxon>Paracoccus</taxon>
    </lineage>
</organism>
<dbReference type="InterPro" id="IPR052732">
    <property type="entry name" value="Cell-binding_unc_protein"/>
</dbReference>